<dbReference type="GeneID" id="61525792"/>
<keyword evidence="3" id="KW-1185">Reference proteome</keyword>
<sequence>MELQEEEIQFFKSIKKNTTAKEDIKSLLKETGAFLFVNAFMLALTTSALRDMADAAKNPHISGFPLLLVLLGFAFVGSLTTAGFVRSGVAFLRSAEKLCKAIWKKLDR</sequence>
<protein>
    <submittedName>
        <fullName evidence="2">Uncharacterized protein</fullName>
    </submittedName>
</protein>
<evidence type="ECO:0000313" key="3">
    <source>
        <dbReference type="Proteomes" id="UP000078572"/>
    </source>
</evidence>
<keyword evidence="1" id="KW-0812">Transmembrane</keyword>
<dbReference type="RefSeq" id="WP_064803036.1">
    <property type="nucleotide sequence ID" value="NZ_CP016022.1"/>
</dbReference>
<organism evidence="2 3">
    <name type="scientific">Ralstonia insidiosa</name>
    <dbReference type="NCBI Taxonomy" id="190721"/>
    <lineage>
        <taxon>Bacteria</taxon>
        <taxon>Pseudomonadati</taxon>
        <taxon>Pseudomonadota</taxon>
        <taxon>Betaproteobacteria</taxon>
        <taxon>Burkholderiales</taxon>
        <taxon>Burkholderiaceae</taxon>
        <taxon>Ralstonia</taxon>
    </lineage>
</organism>
<dbReference type="EMBL" id="CP016022">
    <property type="protein sequence ID" value="ANJ72250.1"/>
    <property type="molecule type" value="Genomic_DNA"/>
</dbReference>
<gene>
    <name evidence="2" type="ORF">A9Y76_07125</name>
</gene>
<reference evidence="3" key="1">
    <citation type="submission" date="2016-06" db="EMBL/GenBank/DDBJ databases">
        <authorList>
            <person name="Xu Y."/>
            <person name="Nagy A."/>
            <person name="Yan X."/>
            <person name="Kim S.W."/>
            <person name="Haley B."/>
            <person name="Liu N.T."/>
            <person name="Nou X."/>
        </authorList>
    </citation>
    <scope>NUCLEOTIDE SEQUENCE [LARGE SCALE GENOMIC DNA]</scope>
    <source>
        <strain evidence="3">ATCC 49129</strain>
    </source>
</reference>
<keyword evidence="1" id="KW-0472">Membrane</keyword>
<keyword evidence="1" id="KW-1133">Transmembrane helix</keyword>
<dbReference type="Proteomes" id="UP000078572">
    <property type="component" value="Chromosome 1"/>
</dbReference>
<name>A0A191ZVR8_9RALS</name>
<dbReference type="AlphaFoldDB" id="A0A191ZVR8"/>
<proteinExistence type="predicted"/>
<feature type="transmembrane region" description="Helical" evidence="1">
    <location>
        <begin position="61"/>
        <end position="85"/>
    </location>
</feature>
<evidence type="ECO:0000313" key="2">
    <source>
        <dbReference type="EMBL" id="ANJ72250.1"/>
    </source>
</evidence>
<evidence type="ECO:0000256" key="1">
    <source>
        <dbReference type="SAM" id="Phobius"/>
    </source>
</evidence>
<accession>A0A191ZVR8</accession>
<feature type="transmembrane region" description="Helical" evidence="1">
    <location>
        <begin position="31"/>
        <end position="49"/>
    </location>
</feature>